<evidence type="ECO:0000313" key="1">
    <source>
        <dbReference type="EMBL" id="KOR75710.1"/>
    </source>
</evidence>
<dbReference type="EMBL" id="LHCF01000001">
    <property type="protein sequence ID" value="KOR75710.1"/>
    <property type="molecule type" value="Genomic_DNA"/>
</dbReference>
<dbReference type="PATRIC" id="fig|479893.3.peg.45"/>
<dbReference type="Proteomes" id="UP000037386">
    <property type="component" value="Unassembled WGS sequence"/>
</dbReference>
<organism evidence="1 2">
    <name type="scientific">Candidatus Phytoplasma pruni</name>
    <dbReference type="NCBI Taxonomy" id="479893"/>
    <lineage>
        <taxon>Bacteria</taxon>
        <taxon>Bacillati</taxon>
        <taxon>Mycoplasmatota</taxon>
        <taxon>Mollicutes</taxon>
        <taxon>Acholeplasmatales</taxon>
        <taxon>Acholeplasmataceae</taxon>
        <taxon>Candidatus Phytoplasma</taxon>
        <taxon>16SrIII (X-disease group)</taxon>
    </lineage>
</organism>
<dbReference type="STRING" id="479893.CPX_001270"/>
<name>A0A0M1N0Z7_9MOLU</name>
<accession>A0A0M1N0Z7</accession>
<sequence length="57" mass="6928">MATVNYEFETNFLDDLFKAKDNLINMSYYLIHQTQKQEINDITNLKLQKLFFYSYAH</sequence>
<gene>
    <name evidence="1" type="ORF">CPX_001270</name>
</gene>
<dbReference type="RefSeq" id="WP_200902617.1">
    <property type="nucleotide sequence ID" value="NZ_LHCF01000001.1"/>
</dbReference>
<evidence type="ECO:0000313" key="2">
    <source>
        <dbReference type="Proteomes" id="UP000037386"/>
    </source>
</evidence>
<reference evidence="2" key="1">
    <citation type="submission" date="2015-05" db="EMBL/GenBank/DDBJ databases">
        <title>Draft genome sequence of 'Candidatus Phytoplasma Pruni' strain CX, a plant pathogenic bacterium.</title>
        <authorList>
            <person name="Lee I.-M."/>
            <person name="Bottner-Parker K.D."/>
            <person name="Shao J."/>
            <person name="Gundersen-Rindal D.E."/>
            <person name="Zhao Y."/>
            <person name="Davis R.E."/>
        </authorList>
    </citation>
    <scope>NUCLEOTIDE SEQUENCE [LARGE SCALE GENOMIC DNA]</scope>
    <source>
        <strain evidence="2">CX</strain>
    </source>
</reference>
<comment type="caution">
    <text evidence="1">The sequence shown here is derived from an EMBL/GenBank/DDBJ whole genome shotgun (WGS) entry which is preliminary data.</text>
</comment>
<dbReference type="AlphaFoldDB" id="A0A0M1N0Z7"/>
<protein>
    <submittedName>
        <fullName evidence="1">Uncharacterized protein</fullName>
    </submittedName>
</protein>
<proteinExistence type="predicted"/>